<dbReference type="SUPFAM" id="SSF82051">
    <property type="entry name" value="Obg GTP-binding protein N-terminal domain"/>
    <property type="match status" value="1"/>
</dbReference>
<feature type="domain" description="OCT" evidence="9">
    <location>
        <begin position="533"/>
        <end position="612"/>
    </location>
</feature>
<reference evidence="11 12" key="1">
    <citation type="journal article" date="2024" name="Plant J.">
        <title>Genome sequences and population genomics reveal climatic adaptation and genomic divergence between two closely related sweetgum species.</title>
        <authorList>
            <person name="Xu W.Q."/>
            <person name="Ren C.Q."/>
            <person name="Zhang X.Y."/>
            <person name="Comes H.P."/>
            <person name="Liu X.H."/>
            <person name="Li Y.G."/>
            <person name="Kettle C.J."/>
            <person name="Jalonen R."/>
            <person name="Gaisberger H."/>
            <person name="Ma Y.Z."/>
            <person name="Qiu Y.X."/>
        </authorList>
    </citation>
    <scope>NUCLEOTIDE SEQUENCE [LARGE SCALE GENOMIC DNA]</scope>
    <source>
        <strain evidence="11">Hangzhou</strain>
    </source>
</reference>
<keyword evidence="5" id="KW-0460">Magnesium</keyword>
<dbReference type="Gene3D" id="2.70.210.12">
    <property type="entry name" value="GTP1/OBG domain"/>
    <property type="match status" value="1"/>
</dbReference>
<dbReference type="Proteomes" id="UP001415857">
    <property type="component" value="Unassembled WGS sequence"/>
</dbReference>
<protein>
    <recommendedName>
        <fullName evidence="13">GTP-binding protein OBGC, chloroplastic</fullName>
    </recommendedName>
</protein>
<accession>A0AAP0S7U5</accession>
<dbReference type="PROSITE" id="PS51710">
    <property type="entry name" value="G_OBG"/>
    <property type="match status" value="1"/>
</dbReference>
<dbReference type="InterPro" id="IPR031167">
    <property type="entry name" value="G_OBG"/>
</dbReference>
<dbReference type="GO" id="GO:0005739">
    <property type="term" value="C:mitochondrion"/>
    <property type="evidence" value="ECO:0007669"/>
    <property type="project" value="TreeGrafter"/>
</dbReference>
<dbReference type="InterPro" id="IPR006169">
    <property type="entry name" value="GTP1_OBG_dom"/>
</dbReference>
<dbReference type="Pfam" id="PF01018">
    <property type="entry name" value="GTP1_OBG"/>
    <property type="match status" value="1"/>
</dbReference>
<keyword evidence="3" id="KW-0479">Metal-binding</keyword>
<dbReference type="Pfam" id="PF01926">
    <property type="entry name" value="MMR_HSR1"/>
    <property type="match status" value="1"/>
</dbReference>
<feature type="domain" description="Obg" evidence="10">
    <location>
        <begin position="174"/>
        <end position="336"/>
    </location>
</feature>
<dbReference type="InterPro" id="IPR006074">
    <property type="entry name" value="GTP1-OBG_CS"/>
</dbReference>
<dbReference type="EMBL" id="JBBPBK010000003">
    <property type="protein sequence ID" value="KAK9288980.1"/>
    <property type="molecule type" value="Genomic_DNA"/>
</dbReference>
<keyword evidence="6" id="KW-0342">GTP-binding</keyword>
<dbReference type="InterPro" id="IPR045086">
    <property type="entry name" value="OBG_GTPase"/>
</dbReference>
<dbReference type="GO" id="GO:0005525">
    <property type="term" value="F:GTP binding"/>
    <property type="evidence" value="ECO:0007669"/>
    <property type="project" value="UniProtKB-KW"/>
</dbReference>
<dbReference type="CDD" id="cd01898">
    <property type="entry name" value="Obg"/>
    <property type="match status" value="1"/>
</dbReference>
<organism evidence="11 12">
    <name type="scientific">Liquidambar formosana</name>
    <name type="common">Formosan gum</name>
    <dbReference type="NCBI Taxonomy" id="63359"/>
    <lineage>
        <taxon>Eukaryota</taxon>
        <taxon>Viridiplantae</taxon>
        <taxon>Streptophyta</taxon>
        <taxon>Embryophyta</taxon>
        <taxon>Tracheophyta</taxon>
        <taxon>Spermatophyta</taxon>
        <taxon>Magnoliopsida</taxon>
        <taxon>eudicotyledons</taxon>
        <taxon>Gunneridae</taxon>
        <taxon>Pentapetalae</taxon>
        <taxon>Saxifragales</taxon>
        <taxon>Altingiaceae</taxon>
        <taxon>Liquidambar</taxon>
    </lineage>
</organism>
<evidence type="ECO:0000256" key="2">
    <source>
        <dbReference type="ARBA" id="ARBA00007699"/>
    </source>
</evidence>
<gene>
    <name evidence="11" type="ORF">L1049_017451</name>
</gene>
<dbReference type="PROSITE" id="PS00905">
    <property type="entry name" value="GTP1_OBG"/>
    <property type="match status" value="1"/>
</dbReference>
<dbReference type="GO" id="GO:0042254">
    <property type="term" value="P:ribosome biogenesis"/>
    <property type="evidence" value="ECO:0007669"/>
    <property type="project" value="UniProtKB-UniRule"/>
</dbReference>
<dbReference type="PRINTS" id="PR00326">
    <property type="entry name" value="GTP1OBG"/>
</dbReference>
<dbReference type="Gene3D" id="3.30.300.350">
    <property type="entry name" value="GTP-binding protein OBG, C-terminal domain"/>
    <property type="match status" value="1"/>
</dbReference>
<evidence type="ECO:0000313" key="12">
    <source>
        <dbReference type="Proteomes" id="UP001415857"/>
    </source>
</evidence>
<keyword evidence="4" id="KW-0547">Nucleotide-binding</keyword>
<dbReference type="HAMAP" id="MF_01454">
    <property type="entry name" value="GTPase_Obg"/>
    <property type="match status" value="1"/>
</dbReference>
<feature type="compositionally biased region" description="Basic residues" evidence="7">
    <location>
        <begin position="30"/>
        <end position="43"/>
    </location>
</feature>
<dbReference type="NCBIfam" id="NF008955">
    <property type="entry name" value="PRK12297.1"/>
    <property type="match status" value="1"/>
</dbReference>
<dbReference type="NCBIfam" id="NF008954">
    <property type="entry name" value="PRK12296.1"/>
    <property type="match status" value="1"/>
</dbReference>
<feature type="region of interest" description="Disordered" evidence="7">
    <location>
        <begin position="1"/>
        <end position="72"/>
    </location>
</feature>
<proteinExistence type="inferred from homology"/>
<evidence type="ECO:0000256" key="7">
    <source>
        <dbReference type="SAM" id="MobiDB-lite"/>
    </source>
</evidence>
<dbReference type="SUPFAM" id="SSF102741">
    <property type="entry name" value="Obg GTP-binding protein C-terminal domain"/>
    <property type="match status" value="1"/>
</dbReference>
<dbReference type="NCBIfam" id="NF008956">
    <property type="entry name" value="PRK12299.1"/>
    <property type="match status" value="1"/>
</dbReference>
<dbReference type="Pfam" id="PF09269">
    <property type="entry name" value="DUF1967"/>
    <property type="match status" value="1"/>
</dbReference>
<dbReference type="FunFam" id="2.70.210.12:FF:000001">
    <property type="entry name" value="GTPase Obg"/>
    <property type="match status" value="1"/>
</dbReference>
<evidence type="ECO:0000256" key="6">
    <source>
        <dbReference type="ARBA" id="ARBA00023134"/>
    </source>
</evidence>
<feature type="compositionally biased region" description="Basic and acidic residues" evidence="7">
    <location>
        <begin position="63"/>
        <end position="72"/>
    </location>
</feature>
<dbReference type="PROSITE" id="PS51881">
    <property type="entry name" value="OCT"/>
    <property type="match status" value="1"/>
</dbReference>
<evidence type="ECO:0000256" key="1">
    <source>
        <dbReference type="ARBA" id="ARBA00001946"/>
    </source>
</evidence>
<feature type="domain" description="OBG-type G" evidence="8">
    <location>
        <begin position="337"/>
        <end position="505"/>
    </location>
</feature>
<dbReference type="InterPro" id="IPR015349">
    <property type="entry name" value="OCT_dom"/>
</dbReference>
<evidence type="ECO:0000259" key="9">
    <source>
        <dbReference type="PROSITE" id="PS51881"/>
    </source>
</evidence>
<evidence type="ECO:0000259" key="8">
    <source>
        <dbReference type="PROSITE" id="PS51710"/>
    </source>
</evidence>
<dbReference type="GO" id="GO:0003924">
    <property type="term" value="F:GTPase activity"/>
    <property type="evidence" value="ECO:0007669"/>
    <property type="project" value="InterPro"/>
</dbReference>
<evidence type="ECO:0000313" key="11">
    <source>
        <dbReference type="EMBL" id="KAK9288980.1"/>
    </source>
</evidence>
<dbReference type="GO" id="GO:0009658">
    <property type="term" value="P:chloroplast organization"/>
    <property type="evidence" value="ECO:0007669"/>
    <property type="project" value="UniProtKB-ARBA"/>
</dbReference>
<dbReference type="InterPro" id="IPR006073">
    <property type="entry name" value="GTP-bd"/>
</dbReference>
<evidence type="ECO:0000256" key="5">
    <source>
        <dbReference type="ARBA" id="ARBA00022842"/>
    </source>
</evidence>
<evidence type="ECO:0000256" key="4">
    <source>
        <dbReference type="ARBA" id="ARBA00022741"/>
    </source>
</evidence>
<sequence length="636" mass="69890">MSAVATCFLSPQALARPNSRNPCKPYPKNPRNRNPKLKTRRTGRQFSPTSPVGEEATTYTRLPPKEDFFIDPSDRSSTVVKLSDATPPLLAEQSPSLLEIDGDSDDEEEVFESNLGLNYGEFEVFEGNNDSQDKEEDDDDEILGFEDGRFVNFGDGEGLLEGEEVKEKGVPAVMRCFDRAKIYVKAGDGGNGVVAFRREKYVPFGGPSGGDGGRGGNVYVEVDGSMNSLLPFRNSIHFRAGRGRHGQGRKQAGAKGEDVVVKVAPGTVIRESGEGGVHGEVLLELLHPGQRALLLPGGRGGRGNASFKSGTNKVPRISENGEEGPEMWLELELKLVADVGIVGAPNAGKSTLLSVISAAQPTIANYPFTTLLPNLGVVSFDYDSTLVVADLPGLLEGAHRGFGLGHEFLRHTERCSVLVHVVDGSAQQPEYEFDAVRLELEMFSPEIAEKPYIVAYNKMDLPEAYEKWPMFKEKLQAHGIEPFCMSAVKGEGTHEVICAAYELLRKRNEASKEAEGWTDPLNLNYVADMVNNQRSASINEFQISHDSGTNTWHVVGSGLQRFVQMTNWRYLESEKRFQHVLDACGVNKSLIKLGVKEGDTVIVGEMEMVWHDSSDNTSPSNVRKKLTDSIKWPQWK</sequence>
<dbReference type="PANTHER" id="PTHR11702">
    <property type="entry name" value="DEVELOPMENTALLY REGULATED GTP-BINDING PROTEIN-RELATED"/>
    <property type="match status" value="1"/>
</dbReference>
<dbReference type="AlphaFoldDB" id="A0AAP0S7U5"/>
<dbReference type="InterPro" id="IPR036346">
    <property type="entry name" value="GTP-bd_prot_GTP1/OBG_C_sf"/>
</dbReference>
<comment type="similarity">
    <text evidence="2">Belongs to the TRAFAC class OBG-HflX-like GTPase superfamily. OBG GTPase family.</text>
</comment>
<dbReference type="SUPFAM" id="SSF52540">
    <property type="entry name" value="P-loop containing nucleoside triphosphate hydrolases"/>
    <property type="match status" value="1"/>
</dbReference>
<dbReference type="InterPro" id="IPR014100">
    <property type="entry name" value="GTP-bd_Obg/CgtA"/>
</dbReference>
<dbReference type="GO" id="GO:0000287">
    <property type="term" value="F:magnesium ion binding"/>
    <property type="evidence" value="ECO:0007669"/>
    <property type="project" value="InterPro"/>
</dbReference>
<comment type="cofactor">
    <cofactor evidence="1">
        <name>Mg(2+)</name>
        <dbReference type="ChEBI" id="CHEBI:18420"/>
    </cofactor>
</comment>
<evidence type="ECO:0000259" key="10">
    <source>
        <dbReference type="PROSITE" id="PS51883"/>
    </source>
</evidence>
<dbReference type="FunFam" id="3.40.50.300:FF:000515">
    <property type="entry name" value="GTPase Obg"/>
    <property type="match status" value="1"/>
</dbReference>
<dbReference type="InterPro" id="IPR036726">
    <property type="entry name" value="GTP1_OBG_dom_sf"/>
</dbReference>
<comment type="caution">
    <text evidence="11">The sequence shown here is derived from an EMBL/GenBank/DDBJ whole genome shotgun (WGS) entry which is preliminary data.</text>
</comment>
<dbReference type="InterPro" id="IPR027417">
    <property type="entry name" value="P-loop_NTPase"/>
</dbReference>
<dbReference type="NCBIfam" id="TIGR02729">
    <property type="entry name" value="Obg_CgtA"/>
    <property type="match status" value="1"/>
</dbReference>
<dbReference type="Gene3D" id="3.40.50.300">
    <property type="entry name" value="P-loop containing nucleotide triphosphate hydrolases"/>
    <property type="match status" value="1"/>
</dbReference>
<keyword evidence="12" id="KW-1185">Reference proteome</keyword>
<dbReference type="NCBIfam" id="TIGR03595">
    <property type="entry name" value="Obg_CgtA_exten"/>
    <property type="match status" value="1"/>
</dbReference>
<dbReference type="PROSITE" id="PS51883">
    <property type="entry name" value="OBG"/>
    <property type="match status" value="1"/>
</dbReference>
<evidence type="ECO:0008006" key="13">
    <source>
        <dbReference type="Google" id="ProtNLM"/>
    </source>
</evidence>
<dbReference type="PANTHER" id="PTHR11702:SF44">
    <property type="entry name" value="GTP-BINDING PROTEIN OBGC, CHLOROPLASTIC"/>
    <property type="match status" value="1"/>
</dbReference>
<name>A0AAP0S7U5_LIQFO</name>
<evidence type="ECO:0000256" key="3">
    <source>
        <dbReference type="ARBA" id="ARBA00022723"/>
    </source>
</evidence>